<dbReference type="InterPro" id="IPR003305">
    <property type="entry name" value="CenC_carb-bd"/>
</dbReference>
<dbReference type="EMBL" id="MSCN01000001">
    <property type="protein sequence ID" value="PQJ80654.1"/>
    <property type="molecule type" value="Genomic_DNA"/>
</dbReference>
<dbReference type="Gene3D" id="2.60.120.260">
    <property type="entry name" value="Galactose-binding domain-like"/>
    <property type="match status" value="1"/>
</dbReference>
<proteinExistence type="inferred from homology"/>
<reference evidence="5 6" key="1">
    <citation type="submission" date="2016-12" db="EMBL/GenBank/DDBJ databases">
        <title>Trade-off between light-utilization and light-protection in marine flavobacteria.</title>
        <authorList>
            <person name="Kumagai Y."/>
            <person name="Yoshizawa S."/>
            <person name="Kogure K."/>
            <person name="Iwasaki W."/>
        </authorList>
    </citation>
    <scope>NUCLEOTIDE SEQUENCE [LARGE SCALE GENOMIC DNA]</scope>
    <source>
        <strain evidence="5 6">NBRC 108759</strain>
    </source>
</reference>
<dbReference type="InterPro" id="IPR026444">
    <property type="entry name" value="Secre_tail"/>
</dbReference>
<dbReference type="GO" id="GO:0005975">
    <property type="term" value="P:carbohydrate metabolic process"/>
    <property type="evidence" value="ECO:0007669"/>
    <property type="project" value="InterPro"/>
</dbReference>
<evidence type="ECO:0000313" key="5">
    <source>
        <dbReference type="EMBL" id="PQJ80654.1"/>
    </source>
</evidence>
<dbReference type="PROSITE" id="PS51762">
    <property type="entry name" value="GH16_2"/>
    <property type="match status" value="1"/>
</dbReference>
<dbReference type="AlphaFoldDB" id="A0A2S7WST6"/>
<dbReference type="RefSeq" id="WP_105017257.1">
    <property type="nucleotide sequence ID" value="NZ_MSCN01000001.1"/>
</dbReference>
<dbReference type="Pfam" id="PF02018">
    <property type="entry name" value="CBM_4_9"/>
    <property type="match status" value="1"/>
</dbReference>
<dbReference type="Gene3D" id="2.60.120.200">
    <property type="match status" value="1"/>
</dbReference>
<dbReference type="SUPFAM" id="SSF49899">
    <property type="entry name" value="Concanavalin A-like lectins/glucanases"/>
    <property type="match status" value="1"/>
</dbReference>
<dbReference type="NCBIfam" id="TIGR04183">
    <property type="entry name" value="Por_Secre_tail"/>
    <property type="match status" value="1"/>
</dbReference>
<comment type="similarity">
    <text evidence="1">Belongs to the glycosyl hydrolase 16 family.</text>
</comment>
<gene>
    <name evidence="5" type="ORF">BTO18_16385</name>
</gene>
<dbReference type="GO" id="GO:0004553">
    <property type="term" value="F:hydrolase activity, hydrolyzing O-glycosyl compounds"/>
    <property type="evidence" value="ECO:0007669"/>
    <property type="project" value="InterPro"/>
</dbReference>
<dbReference type="Proteomes" id="UP000238882">
    <property type="component" value="Unassembled WGS sequence"/>
</dbReference>
<keyword evidence="2" id="KW-0732">Signal</keyword>
<sequence length="624" mass="69967">MKKFFFLLLFITISIKINSQPPKPAKGFRWVLYDKYSDEFNGTSLNTSKWRNTFLTGWQGRPPARFESSAVSVKDGTMQLKSGKLDSPQGNYTMFGGAVTSVDENAHFGYYEAKMKSSKIAMSSTFWLSNSKQNYYTSNCTSDSYSQELDIVEAVGDTRNQSSSFRTKQKSNTHFRYIPCGESDETFYSNGTESNELSSEVWEDYHTYGMYWKNTKSATFYSDGRLGETVSFNTTIDANPFDRPMFIAMVSETYNWLTPYPTDTELNNDAINTVYYDWVRSYRLTPIFGAEGSIPLENNDFENGDLTNWTGWGGTIRNVTSTDVYEGIYAAHIKGNGAHEYAVILKPNTTYNLKCFAKVVSGNVILGAKENIIGGAILASKHLTNTTYEQADLEFTTGTETKIKFYFYTQSDANEAFGDNFEVIEKNTIVTKAPIFTEDIDFNTTPTVTNGNTSLTVSYNYKANVNREINFYVHDAANNEVYKKTVNGLEGFGNNEITFSLTNALANDTYKVVADIRPNGGTDAQIIDKVTSSQLVLSSASFIKNNVNIELFPNPASGLVHIKTEFLEGITTVSVHNLLGQNIMNSKFENNNLDLDISSLKNKGLYFITFINNGKSIVKKLMIK</sequence>
<dbReference type="Pfam" id="PF18962">
    <property type="entry name" value="Por_Secre_tail"/>
    <property type="match status" value="1"/>
</dbReference>
<evidence type="ECO:0000256" key="2">
    <source>
        <dbReference type="ARBA" id="ARBA00022729"/>
    </source>
</evidence>
<comment type="caution">
    <text evidence="5">The sequence shown here is derived from an EMBL/GenBank/DDBJ whole genome shotgun (WGS) entry which is preliminary data.</text>
</comment>
<dbReference type="SUPFAM" id="SSF49785">
    <property type="entry name" value="Galactose-binding domain-like"/>
    <property type="match status" value="1"/>
</dbReference>
<evidence type="ECO:0000256" key="3">
    <source>
        <dbReference type="ARBA" id="ARBA00022801"/>
    </source>
</evidence>
<dbReference type="InterPro" id="IPR013320">
    <property type="entry name" value="ConA-like_dom_sf"/>
</dbReference>
<dbReference type="InterPro" id="IPR008979">
    <property type="entry name" value="Galactose-bd-like_sf"/>
</dbReference>
<dbReference type="InterPro" id="IPR000757">
    <property type="entry name" value="Beta-glucanase-like"/>
</dbReference>
<evidence type="ECO:0000259" key="4">
    <source>
        <dbReference type="PROSITE" id="PS51762"/>
    </source>
</evidence>
<protein>
    <recommendedName>
        <fullName evidence="4">GH16 domain-containing protein</fullName>
    </recommendedName>
</protein>
<evidence type="ECO:0000313" key="6">
    <source>
        <dbReference type="Proteomes" id="UP000238882"/>
    </source>
</evidence>
<evidence type="ECO:0000256" key="1">
    <source>
        <dbReference type="ARBA" id="ARBA00006865"/>
    </source>
</evidence>
<keyword evidence="3" id="KW-0378">Hydrolase</keyword>
<dbReference type="Pfam" id="PF00722">
    <property type="entry name" value="Glyco_hydro_16"/>
    <property type="match status" value="1"/>
</dbReference>
<name>A0A2S7WST6_9FLAO</name>
<dbReference type="OrthoDB" id="973752at2"/>
<organism evidence="5 6">
    <name type="scientific">Polaribacter porphyrae</name>
    <dbReference type="NCBI Taxonomy" id="1137780"/>
    <lineage>
        <taxon>Bacteria</taxon>
        <taxon>Pseudomonadati</taxon>
        <taxon>Bacteroidota</taxon>
        <taxon>Flavobacteriia</taxon>
        <taxon>Flavobacteriales</taxon>
        <taxon>Flavobacteriaceae</taxon>
    </lineage>
</organism>
<accession>A0A2S7WST6</accession>
<feature type="domain" description="GH16" evidence="4">
    <location>
        <begin position="13"/>
        <end position="287"/>
    </location>
</feature>
<keyword evidence="6" id="KW-1185">Reference proteome</keyword>